<protein>
    <submittedName>
        <fullName evidence="2">Uncharacterized protein</fullName>
    </submittedName>
</protein>
<feature type="region of interest" description="Disordered" evidence="1">
    <location>
        <begin position="1"/>
        <end position="31"/>
    </location>
</feature>
<keyword evidence="3" id="KW-1185">Reference proteome</keyword>
<organism evidence="2 3">
    <name type="scientific">Parerythrobacter lacustris</name>
    <dbReference type="NCBI Taxonomy" id="2969984"/>
    <lineage>
        <taxon>Bacteria</taxon>
        <taxon>Pseudomonadati</taxon>
        <taxon>Pseudomonadota</taxon>
        <taxon>Alphaproteobacteria</taxon>
        <taxon>Sphingomonadales</taxon>
        <taxon>Erythrobacteraceae</taxon>
        <taxon>Parerythrobacter</taxon>
    </lineage>
</organism>
<feature type="compositionally biased region" description="Pro residues" evidence="1">
    <location>
        <begin position="16"/>
        <end position="31"/>
    </location>
</feature>
<evidence type="ECO:0000256" key="1">
    <source>
        <dbReference type="SAM" id="MobiDB-lite"/>
    </source>
</evidence>
<gene>
    <name evidence="2" type="ORF">NSO95_00340</name>
</gene>
<reference evidence="2 3" key="1">
    <citation type="submission" date="2022-08" db="EMBL/GenBank/DDBJ databases">
        <title>Polyphasic taxonomy analysis of Qipengyuania sp.RS5-5.</title>
        <authorList>
            <person name="Xamxidin M."/>
            <person name="Wu M."/>
        </authorList>
    </citation>
    <scope>NUCLEOTIDE SEQUENCE [LARGE SCALE GENOMIC DNA]</scope>
    <source>
        <strain evidence="2 3">RS5-5</strain>
    </source>
</reference>
<dbReference type="EMBL" id="JANKHH010000001">
    <property type="protein sequence ID" value="MCR2832377.1"/>
    <property type="molecule type" value="Genomic_DNA"/>
</dbReference>
<proteinExistence type="predicted"/>
<dbReference type="Proteomes" id="UP001206067">
    <property type="component" value="Unassembled WGS sequence"/>
</dbReference>
<dbReference type="RefSeq" id="WP_257594142.1">
    <property type="nucleotide sequence ID" value="NZ_JANKHH010000001.1"/>
</dbReference>
<comment type="caution">
    <text evidence="2">The sequence shown here is derived from an EMBL/GenBank/DDBJ whole genome shotgun (WGS) entry which is preliminary data.</text>
</comment>
<accession>A0ABT1XLC6</accession>
<evidence type="ECO:0000313" key="2">
    <source>
        <dbReference type="EMBL" id="MCR2832377.1"/>
    </source>
</evidence>
<name>A0ABT1XLC6_9SPHN</name>
<sequence length="109" mass="10957">MPAELPPEPVTASAPMPAPTPGSMATPPPAPRAAVPQMVVVRGSPNALAWYPLGRKVPVSGQVCLPANARYVTFQRTDGGTVTFGGGGCNKVIAEPPQSEGRAGAGNGP</sequence>
<evidence type="ECO:0000313" key="3">
    <source>
        <dbReference type="Proteomes" id="UP001206067"/>
    </source>
</evidence>